<reference evidence="1 2" key="1">
    <citation type="submission" date="2024-07" db="EMBL/GenBank/DDBJ databases">
        <authorList>
            <person name="Kang M."/>
        </authorList>
    </citation>
    <scope>NUCLEOTIDE SEQUENCE [LARGE SCALE GENOMIC DNA]</scope>
    <source>
        <strain evidence="1 2">DFM31</strain>
    </source>
</reference>
<dbReference type="RefSeq" id="WP_366194296.1">
    <property type="nucleotide sequence ID" value="NZ_JBFBVU010000026.1"/>
</dbReference>
<sequence>MGAQQFDPANMPPAFTPTEANAALRPWLVQNMKRSWADIDYSEFTPGWTPTRRSDTVALPDLYPTFLGAAGIAPRA</sequence>
<evidence type="ECO:0000313" key="1">
    <source>
        <dbReference type="EMBL" id="MEV8468347.1"/>
    </source>
</evidence>
<comment type="caution">
    <text evidence="1">The sequence shown here is derived from an EMBL/GenBank/DDBJ whole genome shotgun (WGS) entry which is preliminary data.</text>
</comment>
<dbReference type="Proteomes" id="UP001553161">
    <property type="component" value="Unassembled WGS sequence"/>
</dbReference>
<gene>
    <name evidence="1" type="ORF">AB0T83_16340</name>
</gene>
<keyword evidence="2" id="KW-1185">Reference proteome</keyword>
<name>A0ABV3LBD3_9RHOB</name>
<protein>
    <submittedName>
        <fullName evidence="1">Uncharacterized protein</fullName>
    </submittedName>
</protein>
<proteinExistence type="predicted"/>
<dbReference type="EMBL" id="JBFBVU010000026">
    <property type="protein sequence ID" value="MEV8468347.1"/>
    <property type="molecule type" value="Genomic_DNA"/>
</dbReference>
<organism evidence="1 2">
    <name type="scientific">Meridianimarinicoccus marinus</name>
    <dbReference type="NCBI Taxonomy" id="3231483"/>
    <lineage>
        <taxon>Bacteria</taxon>
        <taxon>Pseudomonadati</taxon>
        <taxon>Pseudomonadota</taxon>
        <taxon>Alphaproteobacteria</taxon>
        <taxon>Rhodobacterales</taxon>
        <taxon>Paracoccaceae</taxon>
        <taxon>Meridianimarinicoccus</taxon>
    </lineage>
</organism>
<accession>A0ABV3LBD3</accession>
<evidence type="ECO:0000313" key="2">
    <source>
        <dbReference type="Proteomes" id="UP001553161"/>
    </source>
</evidence>